<dbReference type="Gene3D" id="3.40.50.720">
    <property type="entry name" value="NAD(P)-binding Rossmann-like Domain"/>
    <property type="match status" value="1"/>
</dbReference>
<proteinExistence type="inferred from homology"/>
<comment type="caution">
    <text evidence="3">The sequence shown here is derived from an EMBL/GenBank/DDBJ whole genome shotgun (WGS) entry which is preliminary data.</text>
</comment>
<accession>A0ABT1MCY1</accession>
<dbReference type="InterPro" id="IPR036291">
    <property type="entry name" value="NAD(P)-bd_dom_sf"/>
</dbReference>
<keyword evidence="4" id="KW-1185">Reference proteome</keyword>
<dbReference type="EMBL" id="JANDHW010000001">
    <property type="protein sequence ID" value="MCP9610502.1"/>
    <property type="molecule type" value="Genomic_DNA"/>
</dbReference>
<evidence type="ECO:0000313" key="3">
    <source>
        <dbReference type="EMBL" id="MCP9610502.1"/>
    </source>
</evidence>
<comment type="similarity">
    <text evidence="1">Belongs to the short-chain dehydrogenases/reductases (SDR) family.</text>
</comment>
<reference evidence="3 4" key="1">
    <citation type="submission" date="2022-07" db="EMBL/GenBank/DDBJ databases">
        <title>Fecal culturing of patients with breast cancer.</title>
        <authorList>
            <person name="Teng N.M.Y."/>
            <person name="Kiu R."/>
            <person name="Evans R."/>
            <person name="Baker D.J."/>
            <person name="Zenner C."/>
            <person name="Robinson S.D."/>
            <person name="Hall L.J."/>
        </authorList>
    </citation>
    <scope>NUCLEOTIDE SEQUENCE [LARGE SCALE GENOMIC DNA]</scope>
    <source>
        <strain evidence="3 4">LH1063</strain>
    </source>
</reference>
<name>A0ABT1MCY1_9BACT</name>
<dbReference type="Proteomes" id="UP001205603">
    <property type="component" value="Unassembled WGS sequence"/>
</dbReference>
<dbReference type="PANTHER" id="PTHR42760">
    <property type="entry name" value="SHORT-CHAIN DEHYDROGENASES/REDUCTASES FAMILY MEMBER"/>
    <property type="match status" value="1"/>
</dbReference>
<dbReference type="RefSeq" id="WP_255024982.1">
    <property type="nucleotide sequence ID" value="NZ_JANDHW010000001.1"/>
</dbReference>
<dbReference type="InterPro" id="IPR020904">
    <property type="entry name" value="Sc_DH/Rdtase_CS"/>
</dbReference>
<gene>
    <name evidence="3" type="ORF">NMU02_00145</name>
</gene>
<evidence type="ECO:0000313" key="4">
    <source>
        <dbReference type="Proteomes" id="UP001205603"/>
    </source>
</evidence>
<protein>
    <submittedName>
        <fullName evidence="3">SDR family oxidoreductase</fullName>
    </submittedName>
</protein>
<dbReference type="SUPFAM" id="SSF51735">
    <property type="entry name" value="NAD(P)-binding Rossmann-fold domains"/>
    <property type="match status" value="1"/>
</dbReference>
<sequence length="247" mass="27307">MKEKLFAGRRVFVTGGASGIGRSIVAAFRNEDAQVAFCDIQEEEGRCVSEETGSEFLQADVSDEKSLTEVFTGLLKQWGDIDILINNVGISCFSPLIETSVNDFDRILSVNVRPVFIISRLWAIHRSVSCERYGRIINISSTRYRMSEPGNEGYAASKGAIVSLTHALAMSLADSRITVNCISPGWIETGDYSLLTPEDHLQHPSRRVGVPDDIARACLFLADEKNDFINGQNFVIDGGMTRKMIYT</sequence>
<dbReference type="Pfam" id="PF13561">
    <property type="entry name" value="adh_short_C2"/>
    <property type="match status" value="1"/>
</dbReference>
<dbReference type="InterPro" id="IPR002347">
    <property type="entry name" value="SDR_fam"/>
</dbReference>
<dbReference type="PROSITE" id="PS00061">
    <property type="entry name" value="ADH_SHORT"/>
    <property type="match status" value="1"/>
</dbReference>
<dbReference type="PANTHER" id="PTHR42760:SF133">
    <property type="entry name" value="3-OXOACYL-[ACYL-CARRIER-PROTEIN] REDUCTASE"/>
    <property type="match status" value="1"/>
</dbReference>
<dbReference type="PRINTS" id="PR00080">
    <property type="entry name" value="SDRFAMILY"/>
</dbReference>
<organism evidence="3 4">
    <name type="scientific">Coprobacter tertius</name>
    <dbReference type="NCBI Taxonomy" id="2944915"/>
    <lineage>
        <taxon>Bacteria</taxon>
        <taxon>Pseudomonadati</taxon>
        <taxon>Bacteroidota</taxon>
        <taxon>Bacteroidia</taxon>
        <taxon>Bacteroidales</taxon>
        <taxon>Barnesiellaceae</taxon>
        <taxon>Coprobacter</taxon>
    </lineage>
</organism>
<evidence type="ECO:0000256" key="2">
    <source>
        <dbReference type="ARBA" id="ARBA00023002"/>
    </source>
</evidence>
<evidence type="ECO:0000256" key="1">
    <source>
        <dbReference type="ARBA" id="ARBA00006484"/>
    </source>
</evidence>
<dbReference type="PRINTS" id="PR00081">
    <property type="entry name" value="GDHRDH"/>
</dbReference>
<keyword evidence="2" id="KW-0560">Oxidoreductase</keyword>